<gene>
    <name evidence="2" type="ORF">FWK35_00015241</name>
</gene>
<name>A0A6G0YFF7_APHCR</name>
<evidence type="ECO:0000313" key="2">
    <source>
        <dbReference type="EMBL" id="KAF0754637.1"/>
    </source>
</evidence>
<dbReference type="OrthoDB" id="6607475at2759"/>
<dbReference type="PANTHER" id="PTHR46289:SF14">
    <property type="entry name" value="DUF4371 DOMAIN-CONTAINING PROTEIN"/>
    <property type="match status" value="1"/>
</dbReference>
<dbReference type="GO" id="GO:0046983">
    <property type="term" value="F:protein dimerization activity"/>
    <property type="evidence" value="ECO:0007669"/>
    <property type="project" value="InterPro"/>
</dbReference>
<dbReference type="EMBL" id="VUJU01004357">
    <property type="protein sequence ID" value="KAF0754637.1"/>
    <property type="molecule type" value="Genomic_DNA"/>
</dbReference>
<comment type="caution">
    <text evidence="2">The sequence shown here is derived from an EMBL/GenBank/DDBJ whole genome shotgun (WGS) entry which is preliminary data.</text>
</comment>
<accession>A0A6G0YFF7</accession>
<feature type="domain" description="HAT C-terminal dimerisation" evidence="1">
    <location>
        <begin position="256"/>
        <end position="302"/>
    </location>
</feature>
<protein>
    <submittedName>
        <fullName evidence="2">Zinc finger MYM-type protein 1-like</fullName>
    </submittedName>
</protein>
<organism evidence="2 3">
    <name type="scientific">Aphis craccivora</name>
    <name type="common">Cowpea aphid</name>
    <dbReference type="NCBI Taxonomy" id="307492"/>
    <lineage>
        <taxon>Eukaryota</taxon>
        <taxon>Metazoa</taxon>
        <taxon>Ecdysozoa</taxon>
        <taxon>Arthropoda</taxon>
        <taxon>Hexapoda</taxon>
        <taxon>Insecta</taxon>
        <taxon>Pterygota</taxon>
        <taxon>Neoptera</taxon>
        <taxon>Paraneoptera</taxon>
        <taxon>Hemiptera</taxon>
        <taxon>Sternorrhyncha</taxon>
        <taxon>Aphidomorpha</taxon>
        <taxon>Aphidoidea</taxon>
        <taxon>Aphididae</taxon>
        <taxon>Aphidini</taxon>
        <taxon>Aphis</taxon>
        <taxon>Aphis</taxon>
    </lineage>
</organism>
<reference evidence="2 3" key="1">
    <citation type="submission" date="2019-08" db="EMBL/GenBank/DDBJ databases">
        <title>Whole genome of Aphis craccivora.</title>
        <authorList>
            <person name="Voronova N.V."/>
            <person name="Shulinski R.S."/>
            <person name="Bandarenka Y.V."/>
            <person name="Zhorov D.G."/>
            <person name="Warner D."/>
        </authorList>
    </citation>
    <scope>NUCLEOTIDE SEQUENCE [LARGE SCALE GENOMIC DNA]</scope>
    <source>
        <strain evidence="2">180601</strain>
        <tissue evidence="2">Whole Body</tissue>
    </source>
</reference>
<dbReference type="Proteomes" id="UP000478052">
    <property type="component" value="Unassembled WGS sequence"/>
</dbReference>
<dbReference type="Pfam" id="PF05699">
    <property type="entry name" value="Dimer_Tnp_hAT"/>
    <property type="match status" value="1"/>
</dbReference>
<sequence>MIHIEDVRIERRLTGVALSRRVKDVCFKFDIDLAWCVGIVTDSCSVMASETKGAVHELSKKATNAKRCPCNNHILNNSLAKSSKVTPCRNASTTMRKVVAFANASAKRHKVFEEELEGMAVQGICETPTIFEIKRDCRAVGCGDKVTRIVPRQKHRENNQPSQSAEEYFRKSIYYIPLLDSIIVDLEERLSPEVLSLFQLGVFLPKSEYSKVDLVAVREAVKIYQKLLHSPHVSIVLSEFQLWVTKWKREVESSNKLPEFLPQIIEQCDTDLYPNIRVLLQILATLPVSAATADRSFSTLRRLKT</sequence>
<dbReference type="PANTHER" id="PTHR46289">
    <property type="entry name" value="52 KDA REPRESSOR OF THE INHIBITOR OF THE PROTEIN KINASE-LIKE PROTEIN-RELATED"/>
    <property type="match status" value="1"/>
</dbReference>
<evidence type="ECO:0000259" key="1">
    <source>
        <dbReference type="Pfam" id="PF05699"/>
    </source>
</evidence>
<evidence type="ECO:0000313" key="3">
    <source>
        <dbReference type="Proteomes" id="UP000478052"/>
    </source>
</evidence>
<proteinExistence type="predicted"/>
<dbReference type="AlphaFoldDB" id="A0A6G0YFF7"/>
<dbReference type="InterPro" id="IPR008906">
    <property type="entry name" value="HATC_C_dom"/>
</dbReference>
<keyword evidence="3" id="KW-1185">Reference proteome</keyword>
<dbReference type="InterPro" id="IPR052958">
    <property type="entry name" value="IFN-induced_PKR_regulator"/>
</dbReference>
<dbReference type="SUPFAM" id="SSF53098">
    <property type="entry name" value="Ribonuclease H-like"/>
    <property type="match status" value="1"/>
</dbReference>
<dbReference type="InterPro" id="IPR012337">
    <property type="entry name" value="RNaseH-like_sf"/>
</dbReference>